<dbReference type="EMBL" id="UYRT01030639">
    <property type="protein sequence ID" value="VDK71897.1"/>
    <property type="molecule type" value="Genomic_DNA"/>
</dbReference>
<keyword evidence="2" id="KW-1185">Reference proteome</keyword>
<gene>
    <name evidence="1" type="ORF">GPUH_LOCUS9397</name>
</gene>
<evidence type="ECO:0000313" key="1">
    <source>
        <dbReference type="EMBL" id="VDK71897.1"/>
    </source>
</evidence>
<evidence type="ECO:0000313" key="2">
    <source>
        <dbReference type="Proteomes" id="UP000271098"/>
    </source>
</evidence>
<protein>
    <submittedName>
        <fullName evidence="3">PE family protein</fullName>
    </submittedName>
</protein>
<proteinExistence type="predicted"/>
<sequence>MAAIAPAGVSGLARGAAAESCGTAAIASADASDLARQAAAIRL</sequence>
<organism evidence="3">
    <name type="scientific">Gongylonema pulchrum</name>
    <dbReference type="NCBI Taxonomy" id="637853"/>
    <lineage>
        <taxon>Eukaryota</taxon>
        <taxon>Metazoa</taxon>
        <taxon>Ecdysozoa</taxon>
        <taxon>Nematoda</taxon>
        <taxon>Chromadorea</taxon>
        <taxon>Rhabditida</taxon>
        <taxon>Spirurina</taxon>
        <taxon>Spiruromorpha</taxon>
        <taxon>Spiruroidea</taxon>
        <taxon>Gongylonematidae</taxon>
        <taxon>Gongylonema</taxon>
    </lineage>
</organism>
<dbReference type="AlphaFoldDB" id="A0A183DL08"/>
<reference evidence="1 2" key="2">
    <citation type="submission" date="2018-11" db="EMBL/GenBank/DDBJ databases">
        <authorList>
            <consortium name="Pathogen Informatics"/>
        </authorList>
    </citation>
    <scope>NUCLEOTIDE SEQUENCE [LARGE SCALE GENOMIC DNA]</scope>
</reference>
<dbReference type="WBParaSite" id="GPUH_0000941001-mRNA-1">
    <property type="protein sequence ID" value="GPUH_0000941001-mRNA-1"/>
    <property type="gene ID" value="GPUH_0000941001"/>
</dbReference>
<evidence type="ECO:0000313" key="3">
    <source>
        <dbReference type="WBParaSite" id="GPUH_0000941001-mRNA-1"/>
    </source>
</evidence>
<reference evidence="3" key="1">
    <citation type="submission" date="2016-06" db="UniProtKB">
        <authorList>
            <consortium name="WormBaseParasite"/>
        </authorList>
    </citation>
    <scope>IDENTIFICATION</scope>
</reference>
<name>A0A183DL08_9BILA</name>
<accession>A0A183DL08</accession>
<dbReference type="Proteomes" id="UP000271098">
    <property type="component" value="Unassembled WGS sequence"/>
</dbReference>